<feature type="region of interest" description="Disordered" evidence="2">
    <location>
        <begin position="695"/>
        <end position="727"/>
    </location>
</feature>
<evidence type="ECO:0000256" key="1">
    <source>
        <dbReference type="SAM" id="Coils"/>
    </source>
</evidence>
<feature type="coiled-coil region" evidence="1">
    <location>
        <begin position="94"/>
        <end position="131"/>
    </location>
</feature>
<feature type="region of interest" description="Disordered" evidence="2">
    <location>
        <begin position="266"/>
        <end position="340"/>
    </location>
</feature>
<keyword evidence="1" id="KW-0175">Coiled coil</keyword>
<reference evidence="3" key="1">
    <citation type="submission" date="2020-02" db="EMBL/GenBank/DDBJ databases">
        <authorList>
            <person name="Meier V. D."/>
        </authorList>
    </citation>
    <scope>NUCLEOTIDE SEQUENCE</scope>
    <source>
        <strain evidence="3">AVDCRST_MAG92</strain>
    </source>
</reference>
<evidence type="ECO:0000313" key="3">
    <source>
        <dbReference type="EMBL" id="CAA9253389.1"/>
    </source>
</evidence>
<accession>A0A6J4IIF4</accession>
<dbReference type="AlphaFoldDB" id="A0A6J4IIF4"/>
<organism evidence="3">
    <name type="scientific">uncultured Coleofasciculus sp</name>
    <dbReference type="NCBI Taxonomy" id="1267456"/>
    <lineage>
        <taxon>Bacteria</taxon>
        <taxon>Bacillati</taxon>
        <taxon>Cyanobacteriota</taxon>
        <taxon>Cyanophyceae</taxon>
        <taxon>Coleofasciculales</taxon>
        <taxon>Coleofasciculaceae</taxon>
        <taxon>Coleofasciculus</taxon>
        <taxon>environmental samples</taxon>
    </lineage>
</organism>
<feature type="compositionally biased region" description="Basic and acidic residues" evidence="2">
    <location>
        <begin position="300"/>
        <end position="310"/>
    </location>
</feature>
<feature type="region of interest" description="Disordered" evidence="2">
    <location>
        <begin position="803"/>
        <end position="925"/>
    </location>
</feature>
<evidence type="ECO:0000256" key="2">
    <source>
        <dbReference type="SAM" id="MobiDB-lite"/>
    </source>
</evidence>
<feature type="compositionally biased region" description="Polar residues" evidence="2">
    <location>
        <begin position="704"/>
        <end position="720"/>
    </location>
</feature>
<feature type="region of interest" description="Disordered" evidence="2">
    <location>
        <begin position="646"/>
        <end position="674"/>
    </location>
</feature>
<name>A0A6J4IIF4_9CYAN</name>
<feature type="compositionally biased region" description="Polar residues" evidence="2">
    <location>
        <begin position="819"/>
        <end position="834"/>
    </location>
</feature>
<protein>
    <submittedName>
        <fullName evidence="3">Uncharacterized protein</fullName>
    </submittedName>
</protein>
<feature type="compositionally biased region" description="Polar residues" evidence="2">
    <location>
        <begin position="886"/>
        <end position="898"/>
    </location>
</feature>
<dbReference type="EMBL" id="CADCTM010000318">
    <property type="protein sequence ID" value="CAA9253389.1"/>
    <property type="molecule type" value="Genomic_DNA"/>
</dbReference>
<feature type="compositionally biased region" description="Polar residues" evidence="2">
    <location>
        <begin position="311"/>
        <end position="328"/>
    </location>
</feature>
<feature type="compositionally biased region" description="Polar residues" evidence="2">
    <location>
        <begin position="266"/>
        <end position="290"/>
    </location>
</feature>
<gene>
    <name evidence="3" type="ORF">AVDCRST_MAG92-2121</name>
</gene>
<sequence length="925" mass="102192">MDIQSLIDDIDGILPHAASRLPWHKHGDAARSSQVLERVRSYLVSQQQNLVTSRQPQVATPLAPTDLIQQIRQAVSQEMDVLRDDLRQPWQAEMDALRQQRQSLVQEIQQLEDTKQEMAALTQQKKAHEQFISEFSQELISRCTTNLTQQFGLILGELETRWASATTATKGSAIAPQERLEQLQHLQAQSDRLLTTLDANQRVIFETLQSNLQSYQESLSVGLEKMHNLGVQGEVLFTALVNRLASQLGREASTLLQSSLEVSEATTKTNQLTAQPRQETQFSNDATTPQGAPFPLPRLKLGEQKSDRNSQLEATEATQNAATPQPSEFTALPQNKAPEFSSEDWEIIEGLNSDHPGSEEDRGFDTFLQLDIETPNQSGSQDLDDLLELVNQSLTSSTPLLPHSELTPEDALNQAAQLNIISDRRRQEIDDLYKSLFGGDSLVNTVKPDELAPASSDSEATPPQETPMPSIEENRFAVTEPVNISSEVEELLFEGLTDPAIETTQGQAEDWSALPSSESWEGLFFTDAAPRSSVEAVAQASSSANREHSVEQETITTIAALTDLFEEMGLSEEMPAVMPDSMPTTISQPLQATDNPEPEVNLVEDHYISALPEEDLLVTDEQMSDPDREICLDQNTLRQLSDDLESFEDAQRSSFRRQDGSDSTPDATPANLPSDRFLMSDELLAEDWEEFTFPSWPDDDLISPSLTETTSSDLSAQNPSPEADNRLSEELDFEPDLFPSEALELDQESVNSANRPSAQTLSEALIAFEDEIVIDEMEWDEPTDGIMEEAIASPEVEVVSEASTVNFDPETPVVFEAETGTQEQHPDSLNSTQETTTPPPAIPEASDFEAETATQEQQDREINPTPALPQGLLAPGKDISSEDNPEATQNLEPVSSNDVDLPQPETLDPQPEPEKKKNSDSNANS</sequence>
<proteinExistence type="predicted"/>
<feature type="region of interest" description="Disordered" evidence="2">
    <location>
        <begin position="446"/>
        <end position="472"/>
    </location>
</feature>